<gene>
    <name evidence="1" type="ORF">B5E52_21995</name>
</gene>
<comment type="caution">
    <text evidence="1">The sequence shown here is derived from an EMBL/GenBank/DDBJ whole genome shotgun (WGS) entry which is preliminary data.</text>
</comment>
<evidence type="ECO:0000313" key="2">
    <source>
        <dbReference type="Proteomes" id="UP000196036"/>
    </source>
</evidence>
<dbReference type="RefSeq" id="WP_087319069.1">
    <property type="nucleotide sequence ID" value="NZ_JABFIB010000043.1"/>
</dbReference>
<dbReference type="Proteomes" id="UP000196036">
    <property type="component" value="Unassembled WGS sequence"/>
</dbReference>
<proteinExistence type="predicted"/>
<accession>A0A1Y4UYW9</accession>
<reference evidence="2" key="1">
    <citation type="submission" date="2017-04" db="EMBL/GenBank/DDBJ databases">
        <title>Function of individual gut microbiota members based on whole genome sequencing of pure cultures obtained from chicken caecum.</title>
        <authorList>
            <person name="Medvecky M."/>
            <person name="Cejkova D."/>
            <person name="Polansky O."/>
            <person name="Karasova D."/>
            <person name="Kubasova T."/>
            <person name="Cizek A."/>
            <person name="Rychlik I."/>
        </authorList>
    </citation>
    <scope>NUCLEOTIDE SEQUENCE [LARGE SCALE GENOMIC DNA]</scope>
    <source>
        <strain evidence="2">An109</strain>
    </source>
</reference>
<evidence type="ECO:0000313" key="1">
    <source>
        <dbReference type="EMBL" id="OUQ62095.1"/>
    </source>
</evidence>
<name>A0A1Y4UYW9_9BACE</name>
<dbReference type="EMBL" id="NFLW01000073">
    <property type="protein sequence ID" value="OUQ62095.1"/>
    <property type="molecule type" value="Genomic_DNA"/>
</dbReference>
<dbReference type="AlphaFoldDB" id="A0A1Y4UYW9"/>
<protein>
    <submittedName>
        <fullName evidence="1">Uncharacterized protein</fullName>
    </submittedName>
</protein>
<sequence>MKGLEISIKQDSGMWRIAVSCEANLANAGIIKNLFGCLREDNGVIRSGLLTSNVMKLISIQAELLSYSI</sequence>
<organism evidence="1 2">
    <name type="scientific">Bacteroides xylanisolvens</name>
    <dbReference type="NCBI Taxonomy" id="371601"/>
    <lineage>
        <taxon>Bacteria</taxon>
        <taxon>Pseudomonadati</taxon>
        <taxon>Bacteroidota</taxon>
        <taxon>Bacteroidia</taxon>
        <taxon>Bacteroidales</taxon>
        <taxon>Bacteroidaceae</taxon>
        <taxon>Bacteroides</taxon>
    </lineage>
</organism>